<organism evidence="1 2">
    <name type="scientific">Chondrus crispus</name>
    <name type="common">Carrageen Irish moss</name>
    <name type="synonym">Polymorpha crispa</name>
    <dbReference type="NCBI Taxonomy" id="2769"/>
    <lineage>
        <taxon>Eukaryota</taxon>
        <taxon>Rhodophyta</taxon>
        <taxon>Florideophyceae</taxon>
        <taxon>Rhodymeniophycidae</taxon>
        <taxon>Gigartinales</taxon>
        <taxon>Gigartinaceae</taxon>
        <taxon>Chondrus</taxon>
    </lineage>
</organism>
<dbReference type="Gramene" id="CDF37275">
    <property type="protein sequence ID" value="CDF37275"/>
    <property type="gene ID" value="CHC_T00005436001"/>
</dbReference>
<dbReference type="KEGG" id="ccp:CHC_T00005436001"/>
<gene>
    <name evidence="1" type="ORF">CHC_T00005436001</name>
</gene>
<dbReference type="EMBL" id="HG001826">
    <property type="protein sequence ID" value="CDF37275.1"/>
    <property type="molecule type" value="Genomic_DNA"/>
</dbReference>
<accession>R7QIM9</accession>
<proteinExistence type="predicted"/>
<dbReference type="Proteomes" id="UP000012073">
    <property type="component" value="Unassembled WGS sequence"/>
</dbReference>
<protein>
    <submittedName>
        <fullName evidence="1">Uncharacterized protein</fullName>
    </submittedName>
</protein>
<name>R7QIM9_CHOCR</name>
<dbReference type="AlphaFoldDB" id="R7QIM9"/>
<reference evidence="2" key="1">
    <citation type="journal article" date="2013" name="Proc. Natl. Acad. Sci. U.S.A.">
        <title>Genome structure and metabolic features in the red seaweed Chondrus crispus shed light on evolution of the Archaeplastida.</title>
        <authorList>
            <person name="Collen J."/>
            <person name="Porcel B."/>
            <person name="Carre W."/>
            <person name="Ball S.G."/>
            <person name="Chaparro C."/>
            <person name="Tonon T."/>
            <person name="Barbeyron T."/>
            <person name="Michel G."/>
            <person name="Noel B."/>
            <person name="Valentin K."/>
            <person name="Elias M."/>
            <person name="Artiguenave F."/>
            <person name="Arun A."/>
            <person name="Aury J.M."/>
            <person name="Barbosa-Neto J.F."/>
            <person name="Bothwell J.H."/>
            <person name="Bouget F.Y."/>
            <person name="Brillet L."/>
            <person name="Cabello-Hurtado F."/>
            <person name="Capella-Gutierrez S."/>
            <person name="Charrier B."/>
            <person name="Cladiere L."/>
            <person name="Cock J.M."/>
            <person name="Coelho S.M."/>
            <person name="Colleoni C."/>
            <person name="Czjzek M."/>
            <person name="Da Silva C."/>
            <person name="Delage L."/>
            <person name="Denoeud F."/>
            <person name="Deschamps P."/>
            <person name="Dittami S.M."/>
            <person name="Gabaldon T."/>
            <person name="Gachon C.M."/>
            <person name="Groisillier A."/>
            <person name="Herve C."/>
            <person name="Jabbari K."/>
            <person name="Katinka M."/>
            <person name="Kloareg B."/>
            <person name="Kowalczyk N."/>
            <person name="Labadie K."/>
            <person name="Leblanc C."/>
            <person name="Lopez P.J."/>
            <person name="McLachlan D.H."/>
            <person name="Meslet-Cladiere L."/>
            <person name="Moustafa A."/>
            <person name="Nehr Z."/>
            <person name="Nyvall Collen P."/>
            <person name="Panaud O."/>
            <person name="Partensky F."/>
            <person name="Poulain J."/>
            <person name="Rensing S.A."/>
            <person name="Rousvoal S."/>
            <person name="Samson G."/>
            <person name="Symeonidi A."/>
            <person name="Weissenbach J."/>
            <person name="Zambounis A."/>
            <person name="Wincker P."/>
            <person name="Boyen C."/>
        </authorList>
    </citation>
    <scope>NUCLEOTIDE SEQUENCE [LARGE SCALE GENOMIC DNA]</scope>
    <source>
        <strain evidence="2">cv. Stackhouse</strain>
    </source>
</reference>
<keyword evidence="2" id="KW-1185">Reference proteome</keyword>
<dbReference type="GeneID" id="17324812"/>
<evidence type="ECO:0000313" key="1">
    <source>
        <dbReference type="EMBL" id="CDF37275.1"/>
    </source>
</evidence>
<evidence type="ECO:0000313" key="2">
    <source>
        <dbReference type="Proteomes" id="UP000012073"/>
    </source>
</evidence>
<sequence>MQLYHQLTSRWYHIGNSQLERRRRIQKRYRQRRADFVQRQFRAEGVRELFGRQPSESM</sequence>
<dbReference type="RefSeq" id="XP_005717094.1">
    <property type="nucleotide sequence ID" value="XM_005717037.1"/>
</dbReference>